<dbReference type="Proteomes" id="UP001254608">
    <property type="component" value="Unassembled WGS sequence"/>
</dbReference>
<evidence type="ECO:0000256" key="3">
    <source>
        <dbReference type="ARBA" id="ARBA00022692"/>
    </source>
</evidence>
<name>A0ABU2WLE2_9GAMM</name>
<reference evidence="8 9" key="1">
    <citation type="submission" date="2023-09" db="EMBL/GenBank/DDBJ databases">
        <authorList>
            <person name="Rey-Velasco X."/>
        </authorList>
    </citation>
    <scope>NUCLEOTIDE SEQUENCE [LARGE SCALE GENOMIC DNA]</scope>
    <source>
        <strain evidence="8 9">W345</strain>
    </source>
</reference>
<feature type="domain" description="SSD" evidence="7">
    <location>
        <begin position="666"/>
        <end position="793"/>
    </location>
</feature>
<organism evidence="8 9">
    <name type="scientific">Banduia mediterranea</name>
    <dbReference type="NCBI Taxonomy" id="3075609"/>
    <lineage>
        <taxon>Bacteria</taxon>
        <taxon>Pseudomonadati</taxon>
        <taxon>Pseudomonadota</taxon>
        <taxon>Gammaproteobacteria</taxon>
        <taxon>Nevskiales</taxon>
        <taxon>Algiphilaceae</taxon>
        <taxon>Banduia</taxon>
    </lineage>
</organism>
<gene>
    <name evidence="8" type="ORF">RM530_15175</name>
</gene>
<dbReference type="Pfam" id="PF03176">
    <property type="entry name" value="MMPL"/>
    <property type="match status" value="2"/>
</dbReference>
<feature type="transmembrane region" description="Helical" evidence="6">
    <location>
        <begin position="441"/>
        <end position="460"/>
    </location>
</feature>
<protein>
    <submittedName>
        <fullName evidence="8">MMPL family transporter</fullName>
    </submittedName>
</protein>
<comment type="subcellular location">
    <subcellularLocation>
        <location evidence="1">Cell membrane</location>
        <topology evidence="1">Multi-pass membrane protein</topology>
    </subcellularLocation>
</comment>
<feature type="transmembrane region" description="Helical" evidence="6">
    <location>
        <begin position="260"/>
        <end position="277"/>
    </location>
</feature>
<evidence type="ECO:0000259" key="7">
    <source>
        <dbReference type="PROSITE" id="PS50156"/>
    </source>
</evidence>
<feature type="transmembrane region" description="Helical" evidence="6">
    <location>
        <begin position="766"/>
        <end position="792"/>
    </location>
</feature>
<keyword evidence="2" id="KW-1003">Cell membrane</keyword>
<keyword evidence="9" id="KW-1185">Reference proteome</keyword>
<sequence>MSPIRGLSRHPVSVLLAFLIVAAGLTAFVGRFEVNASADTLISEGNRLYIENRVVQQRFSPEEFMFVAYEPRQRSIFDPASLDDLRSMSAAIEKLERVKSVRSLVNVPLIPADASIGLDGGFNPDDWTMQNRSFSPQRLKQILSGHPIYEGLLVNRKQTATALQVLFKSNARLGELNRQITQIQAKRLDGKLGDDDEAALEDLKQQAAPIEKELRLQRADEVDAIRGIVAEYEDDANIYLGGVQVLGVDLIRMVRKDLKVFGVAVVAMIGIVLMLIFRRFLWVALPLACCAVSVLMTVGLFGLLGLKATVISANFMALQLVLTLAIVVHLIVQYRDEQAKDEAADVRSLVERTLREKIGPCLYAGLTTSVGFASLILCDIAPVRAFGLMMIVAMGVSILTSLILFPTAMLLLGRRDRAQSDRWTQGVTGALSGLALRRSGLMIVAGLALLGASIAGALLLDVENSFINYFKDSTRIHKELAFVDREMGGSTPLDVIYHLPDGGPNSGNLVLRAESVQMAQRIQAVLEQQPAMGTVLSIVNFTELARGLNGNRPLTETELTAVYWTLDDSLRKDLVGSYFSEDSGELRLSARIQDTTEGLDRGELLDTLHRQIEALGLDRDDYQLTSLLVLYEDLLERLFTSQELTLGVVFVVLGLAFWVIFGSLRVALIALVPNILSSLVVLGIMGWLRIPLDFMTITIASVAMGIAVDDTIHYVHRVRQEQKSGADMAEAIRRSHRSVGAALIYTTLILVLGFALLAFSDFVPTILFGLLSGTAMLVALIADLLLLPALLLRLGGKQPATST</sequence>
<accession>A0ABU2WLE2</accession>
<dbReference type="InterPro" id="IPR004869">
    <property type="entry name" value="MMPL_dom"/>
</dbReference>
<feature type="domain" description="SSD" evidence="7">
    <location>
        <begin position="291"/>
        <end position="411"/>
    </location>
</feature>
<evidence type="ECO:0000256" key="1">
    <source>
        <dbReference type="ARBA" id="ARBA00004651"/>
    </source>
</evidence>
<evidence type="ECO:0000256" key="5">
    <source>
        <dbReference type="ARBA" id="ARBA00023136"/>
    </source>
</evidence>
<evidence type="ECO:0000313" key="8">
    <source>
        <dbReference type="EMBL" id="MDT0498690.1"/>
    </source>
</evidence>
<keyword evidence="3 6" id="KW-0812">Transmembrane</keyword>
<dbReference type="PANTHER" id="PTHR33406:SF12">
    <property type="entry name" value="BLR2997 PROTEIN"/>
    <property type="match status" value="1"/>
</dbReference>
<evidence type="ECO:0000313" key="9">
    <source>
        <dbReference type="Proteomes" id="UP001254608"/>
    </source>
</evidence>
<evidence type="ECO:0000256" key="2">
    <source>
        <dbReference type="ARBA" id="ARBA00022475"/>
    </source>
</evidence>
<proteinExistence type="predicted"/>
<dbReference type="PANTHER" id="PTHR33406">
    <property type="entry name" value="MEMBRANE PROTEIN MJ1562-RELATED"/>
    <property type="match status" value="1"/>
</dbReference>
<dbReference type="InterPro" id="IPR050545">
    <property type="entry name" value="Mycobact_MmpL"/>
</dbReference>
<feature type="transmembrane region" description="Helical" evidence="6">
    <location>
        <begin position="644"/>
        <end position="661"/>
    </location>
</feature>
<dbReference type="PROSITE" id="PS50156">
    <property type="entry name" value="SSD"/>
    <property type="match status" value="2"/>
</dbReference>
<keyword evidence="5 6" id="KW-0472">Membrane</keyword>
<evidence type="ECO:0000256" key="6">
    <source>
        <dbReference type="SAM" id="Phobius"/>
    </source>
</evidence>
<feature type="transmembrane region" description="Helical" evidence="6">
    <location>
        <begin position="388"/>
        <end position="412"/>
    </location>
</feature>
<feature type="transmembrane region" description="Helical" evidence="6">
    <location>
        <begin position="694"/>
        <end position="715"/>
    </location>
</feature>
<dbReference type="Gene3D" id="1.20.1640.10">
    <property type="entry name" value="Multidrug efflux transporter AcrB transmembrane domain"/>
    <property type="match status" value="2"/>
</dbReference>
<evidence type="ECO:0000256" key="4">
    <source>
        <dbReference type="ARBA" id="ARBA00022989"/>
    </source>
</evidence>
<feature type="transmembrane region" description="Helical" evidence="6">
    <location>
        <begin position="310"/>
        <end position="332"/>
    </location>
</feature>
<feature type="transmembrane region" description="Helical" evidence="6">
    <location>
        <begin position="668"/>
        <end position="688"/>
    </location>
</feature>
<feature type="transmembrane region" description="Helical" evidence="6">
    <location>
        <begin position="742"/>
        <end position="760"/>
    </location>
</feature>
<comment type="caution">
    <text evidence="8">The sequence shown here is derived from an EMBL/GenBank/DDBJ whole genome shotgun (WGS) entry which is preliminary data.</text>
</comment>
<dbReference type="SUPFAM" id="SSF82866">
    <property type="entry name" value="Multidrug efflux transporter AcrB transmembrane domain"/>
    <property type="match status" value="2"/>
</dbReference>
<dbReference type="EMBL" id="JAVRIC010000025">
    <property type="protein sequence ID" value="MDT0498690.1"/>
    <property type="molecule type" value="Genomic_DNA"/>
</dbReference>
<dbReference type="InterPro" id="IPR000731">
    <property type="entry name" value="SSD"/>
</dbReference>
<dbReference type="RefSeq" id="WP_311366103.1">
    <property type="nucleotide sequence ID" value="NZ_JAVRIC010000025.1"/>
</dbReference>
<feature type="transmembrane region" description="Helical" evidence="6">
    <location>
        <begin position="284"/>
        <end position="304"/>
    </location>
</feature>
<keyword evidence="4 6" id="KW-1133">Transmembrane helix</keyword>